<evidence type="ECO:0000313" key="3">
    <source>
        <dbReference type="Proteomes" id="UP000030748"/>
    </source>
</evidence>
<dbReference type="Proteomes" id="UP000030748">
    <property type="component" value="Unassembled WGS sequence"/>
</dbReference>
<reference evidence="2 3" key="1">
    <citation type="journal article" date="2013" name="Proc. Natl. Acad. Sci. U.S.A.">
        <title>Fine-scale variation in meiotic recombination in Mimulus inferred from population shotgun sequencing.</title>
        <authorList>
            <person name="Hellsten U."/>
            <person name="Wright K.M."/>
            <person name="Jenkins J."/>
            <person name="Shu S."/>
            <person name="Yuan Y."/>
            <person name="Wessler S.R."/>
            <person name="Schmutz J."/>
            <person name="Willis J.H."/>
            <person name="Rokhsar D.S."/>
        </authorList>
    </citation>
    <scope>NUCLEOTIDE SEQUENCE [LARGE SCALE GENOMIC DNA]</scope>
    <source>
        <strain evidence="3">cv. DUN x IM62</strain>
    </source>
</reference>
<sequence>LTRFKCGGVCVGMRWTHILGDAFSATECINTWGKIMANQKLPPHSLDSPPITPRHVGPMMTSSFCHSLKPLDSLGDNWLTPNNFKMQTHTFHITQKQLNSLLSEDRNKCNKITINPFEVISAIVWKSMAKIKETKIITVCKKGKFDSSILENKFLGNTHQVIGTVEAENTSLIADSDPIEIAKMIGEEFVDETSLIEKRMEEGDGNVDVLVYGGSNLTFVDLEGVDLYGLEMNGQGPVFADVSIGGVGDEGAVVVVPNAGQQGRIVNVILPENQLQLLKDALRSDWGLF</sequence>
<protein>
    <submittedName>
        <fullName evidence="2">Uncharacterized protein</fullName>
    </submittedName>
</protein>
<name>A0A022R7X2_ERYGU</name>
<dbReference type="eggNOG" id="ENOG502QQYP">
    <property type="taxonomic scope" value="Eukaryota"/>
</dbReference>
<dbReference type="PANTHER" id="PTHR31642:SF115">
    <property type="entry name" value="PROTEIN ECERIFERUM 26-LIKE"/>
    <property type="match status" value="1"/>
</dbReference>
<dbReference type="EMBL" id="KI630592">
    <property type="protein sequence ID" value="EYU36447.1"/>
    <property type="molecule type" value="Genomic_DNA"/>
</dbReference>
<accession>A0A022R7X2</accession>
<feature type="non-terminal residue" evidence="2">
    <location>
        <position position="1"/>
    </location>
</feature>
<evidence type="ECO:0000256" key="1">
    <source>
        <dbReference type="ARBA" id="ARBA00009861"/>
    </source>
</evidence>
<proteinExistence type="inferred from homology"/>
<dbReference type="PANTHER" id="PTHR31642">
    <property type="entry name" value="TRICHOTHECENE 3-O-ACETYLTRANSFERASE"/>
    <property type="match status" value="1"/>
</dbReference>
<dbReference type="Gene3D" id="3.30.559.10">
    <property type="entry name" value="Chloramphenicol acetyltransferase-like domain"/>
    <property type="match status" value="2"/>
</dbReference>
<dbReference type="STRING" id="4155.A0A022R7X2"/>
<gene>
    <name evidence="2" type="ORF">MIMGU_mgv1a0065642mg</name>
</gene>
<keyword evidence="3" id="KW-1185">Reference proteome</keyword>
<dbReference type="Pfam" id="PF02458">
    <property type="entry name" value="Transferase"/>
    <property type="match status" value="1"/>
</dbReference>
<dbReference type="InterPro" id="IPR050317">
    <property type="entry name" value="Plant_Fungal_Acyltransferase"/>
</dbReference>
<evidence type="ECO:0000313" key="2">
    <source>
        <dbReference type="EMBL" id="EYU36447.1"/>
    </source>
</evidence>
<dbReference type="GO" id="GO:0016747">
    <property type="term" value="F:acyltransferase activity, transferring groups other than amino-acyl groups"/>
    <property type="evidence" value="ECO:0000318"/>
    <property type="project" value="GO_Central"/>
</dbReference>
<dbReference type="AlphaFoldDB" id="A0A022R7X2"/>
<organism evidence="2 3">
    <name type="scientific">Erythranthe guttata</name>
    <name type="common">Yellow monkey flower</name>
    <name type="synonym">Mimulus guttatus</name>
    <dbReference type="NCBI Taxonomy" id="4155"/>
    <lineage>
        <taxon>Eukaryota</taxon>
        <taxon>Viridiplantae</taxon>
        <taxon>Streptophyta</taxon>
        <taxon>Embryophyta</taxon>
        <taxon>Tracheophyta</taxon>
        <taxon>Spermatophyta</taxon>
        <taxon>Magnoliopsida</taxon>
        <taxon>eudicotyledons</taxon>
        <taxon>Gunneridae</taxon>
        <taxon>Pentapetalae</taxon>
        <taxon>asterids</taxon>
        <taxon>lamiids</taxon>
        <taxon>Lamiales</taxon>
        <taxon>Phrymaceae</taxon>
        <taxon>Erythranthe</taxon>
    </lineage>
</organism>
<dbReference type="InterPro" id="IPR023213">
    <property type="entry name" value="CAT-like_dom_sf"/>
</dbReference>
<comment type="similarity">
    <text evidence="1">Belongs to the plant acyltransferase family.</text>
</comment>